<evidence type="ECO:0000313" key="4">
    <source>
        <dbReference type="Proteomes" id="UP000320431"/>
    </source>
</evidence>
<dbReference type="AlphaFoldDB" id="A0A2U9TAN8"/>
<dbReference type="Proteomes" id="UP000249447">
    <property type="component" value="Chromosome"/>
</dbReference>
<protein>
    <submittedName>
        <fullName evidence="1">Uncharacterized protein</fullName>
    </submittedName>
</protein>
<reference evidence="1 3" key="1">
    <citation type="submission" date="2018-05" db="EMBL/GenBank/DDBJ databases">
        <title>The complete genome of Lysobacter maris HZ9B, a marine bacterium antagonistic against terrestrial plant pathogens.</title>
        <authorList>
            <person name="Zhang X.-Q."/>
        </authorList>
    </citation>
    <scope>NUCLEOTIDE SEQUENCE [LARGE SCALE GENOMIC DNA]</scope>
    <source>
        <strain evidence="1 3">HZ9B</strain>
    </source>
</reference>
<proteinExistence type="predicted"/>
<organism evidence="1 3">
    <name type="scientific">Marilutibacter maris</name>
    <dbReference type="NCBI Taxonomy" id="1605891"/>
    <lineage>
        <taxon>Bacteria</taxon>
        <taxon>Pseudomonadati</taxon>
        <taxon>Pseudomonadota</taxon>
        <taxon>Gammaproteobacteria</taxon>
        <taxon>Lysobacterales</taxon>
        <taxon>Lysobacteraceae</taxon>
        <taxon>Marilutibacter</taxon>
    </lineage>
</organism>
<dbReference type="Pfam" id="PF19806">
    <property type="entry name" value="DUF6289"/>
    <property type="match status" value="1"/>
</dbReference>
<dbReference type="EMBL" id="CP029843">
    <property type="protein sequence ID" value="AWV07954.1"/>
    <property type="molecule type" value="Genomic_DNA"/>
</dbReference>
<evidence type="ECO:0000313" key="3">
    <source>
        <dbReference type="Proteomes" id="UP000249447"/>
    </source>
</evidence>
<evidence type="ECO:0000313" key="2">
    <source>
        <dbReference type="EMBL" id="KAB8196149.1"/>
    </source>
</evidence>
<name>A0A2U9TAN8_9GAMM</name>
<dbReference type="EMBL" id="VICD02000066">
    <property type="protein sequence ID" value="KAB8196149.1"/>
    <property type="molecule type" value="Genomic_DNA"/>
</dbReference>
<reference evidence="2 4" key="2">
    <citation type="submission" date="2019-10" db="EMBL/GenBank/DDBJ databases">
        <title>Lysobacter alkalisoli sp. nov., isolated from saline-alkaline soil.</title>
        <authorList>
            <person name="Sun J.-Q."/>
        </authorList>
    </citation>
    <scope>NUCLEOTIDE SEQUENCE [LARGE SCALE GENOMIC DNA]</scope>
    <source>
        <strain evidence="2 4">KCTC 42381</strain>
    </source>
</reference>
<accession>A0A2U9TAN8</accession>
<dbReference type="KEGG" id="lmb:C9I47_2271"/>
<dbReference type="Proteomes" id="UP000320431">
    <property type="component" value="Unassembled WGS sequence"/>
</dbReference>
<keyword evidence="3" id="KW-1185">Reference proteome</keyword>
<gene>
    <name evidence="1" type="ORF">C9I47_2271</name>
    <name evidence="2" type="ORF">FKV24_004820</name>
</gene>
<dbReference type="RefSeq" id="WP_141481568.1">
    <property type="nucleotide sequence ID" value="NZ_VICD02000066.1"/>
</dbReference>
<sequence length="76" mass="7918">MRMQPRSKWIIGLGLAAAIVAGVAVAKPLNGEMGVYLDDAGNVVGTYQVSCDGVFSYSGTRTSNSVANGHLFCNLP</sequence>
<dbReference type="InterPro" id="IPR046256">
    <property type="entry name" value="DUF6289"/>
</dbReference>
<evidence type="ECO:0000313" key="1">
    <source>
        <dbReference type="EMBL" id="AWV07954.1"/>
    </source>
</evidence>